<dbReference type="GO" id="GO:0016874">
    <property type="term" value="F:ligase activity"/>
    <property type="evidence" value="ECO:0007669"/>
    <property type="project" value="UniProtKB-KW"/>
</dbReference>
<sequence length="334" mass="35998">MAVAGGCPFPTTRARTDGDGRRPACRRGGHAPSELGLGRACGCVRWHRRRVRICRLSVAETWRLIIEPQPRRASINMAMDEALAESVASGCAPPTLRLYRWSPAAVSIGRFQSVADLDLERLDVRGLDWVRRLSGGRALLHGNELTYALLLPLAHPVAQLGILDSYRALAGSLRAALAALGVNADPLKARARRMAAASAACLEQVSSWELAVAGRKLVGSAQCRRHGYVLQHGSLPLDGDPAALAEVLCLDTGGRERLQDNLRATATTLAREMDMPGVEGELPDWQPLARAFACGFGNHAQVDWAEDGSQPAELEAAARLARVRYAAGAWLNLR</sequence>
<accession>A0A6B1DXW4</accession>
<reference evidence="3" key="1">
    <citation type="submission" date="2019-09" db="EMBL/GenBank/DDBJ databases">
        <title>Characterisation of the sponge microbiome using genome-centric metagenomics.</title>
        <authorList>
            <person name="Engelberts J.P."/>
            <person name="Robbins S.J."/>
            <person name="De Goeij J.M."/>
            <person name="Aranda M."/>
            <person name="Bell S.C."/>
            <person name="Webster N.S."/>
        </authorList>
    </citation>
    <scope>NUCLEOTIDE SEQUENCE</scope>
    <source>
        <strain evidence="3">SB0662_bin_9</strain>
    </source>
</reference>
<feature type="domain" description="BPL/LPL catalytic" evidence="2">
    <location>
        <begin position="90"/>
        <end position="304"/>
    </location>
</feature>
<organism evidence="3">
    <name type="scientific">Caldilineaceae bacterium SB0662_bin_9</name>
    <dbReference type="NCBI Taxonomy" id="2605258"/>
    <lineage>
        <taxon>Bacteria</taxon>
        <taxon>Bacillati</taxon>
        <taxon>Chloroflexota</taxon>
        <taxon>Caldilineae</taxon>
        <taxon>Caldilineales</taxon>
        <taxon>Caldilineaceae</taxon>
    </lineage>
</organism>
<dbReference type="InterPro" id="IPR004143">
    <property type="entry name" value="BPL_LPL_catalytic"/>
</dbReference>
<dbReference type="Pfam" id="PF21948">
    <property type="entry name" value="LplA-B_cat"/>
    <property type="match status" value="1"/>
</dbReference>
<dbReference type="PANTHER" id="PTHR43679">
    <property type="entry name" value="OCTANOYLTRANSFERASE LIPM-RELATED"/>
    <property type="match status" value="1"/>
</dbReference>
<dbReference type="PANTHER" id="PTHR43679:SF2">
    <property type="entry name" value="OCTANOYL-[GCVH]:PROTEIN N-OCTANOYLTRANSFERASE"/>
    <property type="match status" value="1"/>
</dbReference>
<evidence type="ECO:0000256" key="1">
    <source>
        <dbReference type="SAM" id="MobiDB-lite"/>
    </source>
</evidence>
<proteinExistence type="predicted"/>
<dbReference type="PROSITE" id="PS51733">
    <property type="entry name" value="BPL_LPL_CATALYTIC"/>
    <property type="match status" value="1"/>
</dbReference>
<dbReference type="Gene3D" id="3.30.930.10">
    <property type="entry name" value="Bira Bifunctional Protein, Domain 2"/>
    <property type="match status" value="1"/>
</dbReference>
<gene>
    <name evidence="3" type="ORF">F4Y08_17345</name>
</gene>
<name>A0A6B1DXW4_9CHLR</name>
<dbReference type="AlphaFoldDB" id="A0A6B1DXW4"/>
<dbReference type="InterPro" id="IPR045864">
    <property type="entry name" value="aa-tRNA-synth_II/BPL/LPL"/>
</dbReference>
<keyword evidence="3" id="KW-0436">Ligase</keyword>
<evidence type="ECO:0000313" key="3">
    <source>
        <dbReference type="EMBL" id="MYD92068.1"/>
    </source>
</evidence>
<dbReference type="CDD" id="cd16443">
    <property type="entry name" value="LplA"/>
    <property type="match status" value="1"/>
</dbReference>
<dbReference type="InterPro" id="IPR050664">
    <property type="entry name" value="Octanoyltrans_LipM/LipL"/>
</dbReference>
<dbReference type="EMBL" id="VXPY01000122">
    <property type="protein sequence ID" value="MYD92068.1"/>
    <property type="molecule type" value="Genomic_DNA"/>
</dbReference>
<dbReference type="SUPFAM" id="SSF55681">
    <property type="entry name" value="Class II aaRS and biotin synthetases"/>
    <property type="match status" value="1"/>
</dbReference>
<protein>
    <submittedName>
        <fullName evidence="3">Lipoate--protein ligase family protein</fullName>
    </submittedName>
</protein>
<comment type="caution">
    <text evidence="3">The sequence shown here is derived from an EMBL/GenBank/DDBJ whole genome shotgun (WGS) entry which is preliminary data.</text>
</comment>
<evidence type="ECO:0000259" key="2">
    <source>
        <dbReference type="PROSITE" id="PS51733"/>
    </source>
</evidence>
<feature type="region of interest" description="Disordered" evidence="1">
    <location>
        <begin position="1"/>
        <end position="28"/>
    </location>
</feature>